<proteinExistence type="predicted"/>
<dbReference type="EMBL" id="CAKOFQ010006653">
    <property type="protein sequence ID" value="CAH1954205.1"/>
    <property type="molecule type" value="Genomic_DNA"/>
</dbReference>
<evidence type="ECO:0000313" key="2">
    <source>
        <dbReference type="EMBL" id="CAH1954205.1"/>
    </source>
</evidence>
<dbReference type="Proteomes" id="UP001152888">
    <property type="component" value="Unassembled WGS sequence"/>
</dbReference>
<name>A0A9P0JHF4_ACAOB</name>
<organism evidence="2 3">
    <name type="scientific">Acanthoscelides obtectus</name>
    <name type="common">Bean weevil</name>
    <name type="synonym">Bruchus obtectus</name>
    <dbReference type="NCBI Taxonomy" id="200917"/>
    <lineage>
        <taxon>Eukaryota</taxon>
        <taxon>Metazoa</taxon>
        <taxon>Ecdysozoa</taxon>
        <taxon>Arthropoda</taxon>
        <taxon>Hexapoda</taxon>
        <taxon>Insecta</taxon>
        <taxon>Pterygota</taxon>
        <taxon>Neoptera</taxon>
        <taxon>Endopterygota</taxon>
        <taxon>Coleoptera</taxon>
        <taxon>Polyphaga</taxon>
        <taxon>Cucujiformia</taxon>
        <taxon>Chrysomeloidea</taxon>
        <taxon>Chrysomelidae</taxon>
        <taxon>Bruchinae</taxon>
        <taxon>Bruchini</taxon>
        <taxon>Acanthoscelides</taxon>
    </lineage>
</organism>
<evidence type="ECO:0000313" key="3">
    <source>
        <dbReference type="Proteomes" id="UP001152888"/>
    </source>
</evidence>
<feature type="signal peptide" evidence="1">
    <location>
        <begin position="1"/>
        <end position="24"/>
    </location>
</feature>
<reference evidence="2" key="1">
    <citation type="submission" date="2022-03" db="EMBL/GenBank/DDBJ databases">
        <authorList>
            <person name="Sayadi A."/>
        </authorList>
    </citation>
    <scope>NUCLEOTIDE SEQUENCE</scope>
</reference>
<keyword evidence="3" id="KW-1185">Reference proteome</keyword>
<protein>
    <submittedName>
        <fullName evidence="2">Uncharacterized protein</fullName>
    </submittedName>
</protein>
<evidence type="ECO:0000256" key="1">
    <source>
        <dbReference type="SAM" id="SignalP"/>
    </source>
</evidence>
<dbReference type="AlphaFoldDB" id="A0A9P0JHF4"/>
<accession>A0A9P0JHF4</accession>
<keyword evidence="1" id="KW-0732">Signal</keyword>
<gene>
    <name evidence="2" type="ORF">ACAOBT_LOCUS415</name>
</gene>
<feature type="chain" id="PRO_5040379269" evidence="1">
    <location>
        <begin position="25"/>
        <end position="109"/>
    </location>
</feature>
<sequence length="109" mass="12795">MFVFENFYLALLLPIAVFAQIVLGWDTCDFTTKCRKYKDDCDEMGKQLGKDNSVDAILMIPKCINNKCVCSPRMMKETKEPVWKDMYPKLDKKVHNMHIHATKRNKTFK</sequence>
<comment type="caution">
    <text evidence="2">The sequence shown here is derived from an EMBL/GenBank/DDBJ whole genome shotgun (WGS) entry which is preliminary data.</text>
</comment>